<dbReference type="NCBIfam" id="TIGR00574">
    <property type="entry name" value="dnl1"/>
    <property type="match status" value="1"/>
</dbReference>
<evidence type="ECO:0000256" key="1">
    <source>
        <dbReference type="ARBA" id="ARBA00007572"/>
    </source>
</evidence>
<dbReference type="Gene3D" id="3.30.1490.70">
    <property type="match status" value="1"/>
</dbReference>
<evidence type="ECO:0000256" key="4">
    <source>
        <dbReference type="SAM" id="MobiDB-lite"/>
    </source>
</evidence>
<name>A0AAW0YBJ1_CHEQU</name>
<dbReference type="Pfam" id="PF01068">
    <property type="entry name" value="DNA_ligase_A_M"/>
    <property type="match status" value="1"/>
</dbReference>
<dbReference type="CDD" id="cd07967">
    <property type="entry name" value="OBF_DNA_ligase_III"/>
    <property type="match status" value="1"/>
</dbReference>
<dbReference type="AlphaFoldDB" id="A0AAW0YBJ1"/>
<protein>
    <recommendedName>
        <fullName evidence="5">ATP-dependent DNA ligase family profile domain-containing protein</fullName>
    </recommendedName>
</protein>
<dbReference type="Gene3D" id="2.40.50.140">
    <property type="entry name" value="Nucleic acid-binding proteins"/>
    <property type="match status" value="1"/>
</dbReference>
<dbReference type="GO" id="GO:0005524">
    <property type="term" value="F:ATP binding"/>
    <property type="evidence" value="ECO:0007669"/>
    <property type="project" value="InterPro"/>
</dbReference>
<keyword evidence="2" id="KW-0436">Ligase</keyword>
<dbReference type="GO" id="GO:0071897">
    <property type="term" value="P:DNA biosynthetic process"/>
    <property type="evidence" value="ECO:0007669"/>
    <property type="project" value="InterPro"/>
</dbReference>
<dbReference type="InterPro" id="IPR012340">
    <property type="entry name" value="NA-bd_OB-fold"/>
</dbReference>
<evidence type="ECO:0000256" key="3">
    <source>
        <dbReference type="RuleBase" id="RU004196"/>
    </source>
</evidence>
<accession>A0AAW0YBJ1</accession>
<reference evidence="6 7" key="1">
    <citation type="journal article" date="2024" name="BMC Genomics">
        <title>Genome assembly of redclaw crayfish (Cherax quadricarinatus) provides insights into its immune adaptation and hypoxia tolerance.</title>
        <authorList>
            <person name="Liu Z."/>
            <person name="Zheng J."/>
            <person name="Li H."/>
            <person name="Fang K."/>
            <person name="Wang S."/>
            <person name="He J."/>
            <person name="Zhou D."/>
            <person name="Weng S."/>
            <person name="Chi M."/>
            <person name="Gu Z."/>
            <person name="He J."/>
            <person name="Li F."/>
            <person name="Wang M."/>
        </authorList>
    </citation>
    <scope>NUCLEOTIDE SEQUENCE [LARGE SCALE GENOMIC DNA]</scope>
    <source>
        <strain evidence="6">ZL_2023a</strain>
    </source>
</reference>
<dbReference type="PROSITE" id="PS50160">
    <property type="entry name" value="DNA_LIGASE_A3"/>
    <property type="match status" value="1"/>
</dbReference>
<proteinExistence type="inferred from homology"/>
<dbReference type="GO" id="GO:0070421">
    <property type="term" value="C:DNA ligase III-XRCC1 complex"/>
    <property type="evidence" value="ECO:0007669"/>
    <property type="project" value="TreeGrafter"/>
</dbReference>
<dbReference type="SUPFAM" id="SSF56091">
    <property type="entry name" value="DNA ligase/mRNA capping enzyme, catalytic domain"/>
    <property type="match status" value="1"/>
</dbReference>
<dbReference type="InterPro" id="IPR000977">
    <property type="entry name" value="DNA_ligase_ATP-dep"/>
</dbReference>
<dbReference type="InterPro" id="IPR012310">
    <property type="entry name" value="DNA_ligase_ATP-dep_cent"/>
</dbReference>
<organism evidence="6 7">
    <name type="scientific">Cherax quadricarinatus</name>
    <name type="common">Australian red claw crayfish</name>
    <dbReference type="NCBI Taxonomy" id="27406"/>
    <lineage>
        <taxon>Eukaryota</taxon>
        <taxon>Metazoa</taxon>
        <taxon>Ecdysozoa</taxon>
        <taxon>Arthropoda</taxon>
        <taxon>Crustacea</taxon>
        <taxon>Multicrustacea</taxon>
        <taxon>Malacostraca</taxon>
        <taxon>Eumalacostraca</taxon>
        <taxon>Eucarida</taxon>
        <taxon>Decapoda</taxon>
        <taxon>Pleocyemata</taxon>
        <taxon>Astacidea</taxon>
        <taxon>Parastacoidea</taxon>
        <taxon>Parastacidae</taxon>
        <taxon>Cherax</taxon>
    </lineage>
</organism>
<dbReference type="GO" id="GO:0003910">
    <property type="term" value="F:DNA ligase (ATP) activity"/>
    <property type="evidence" value="ECO:0007669"/>
    <property type="project" value="InterPro"/>
</dbReference>
<feature type="region of interest" description="Disordered" evidence="4">
    <location>
        <begin position="233"/>
        <end position="325"/>
    </location>
</feature>
<gene>
    <name evidence="6" type="ORF">OTU49_015411</name>
</gene>
<feature type="compositionally biased region" description="Low complexity" evidence="4">
    <location>
        <begin position="264"/>
        <end position="279"/>
    </location>
</feature>
<dbReference type="GO" id="GO:0006302">
    <property type="term" value="P:double-strand break repair"/>
    <property type="evidence" value="ECO:0007669"/>
    <property type="project" value="TreeGrafter"/>
</dbReference>
<keyword evidence="7" id="KW-1185">Reference proteome</keyword>
<dbReference type="InterPro" id="IPR016059">
    <property type="entry name" value="DNA_ligase_ATP-dep_CS"/>
</dbReference>
<feature type="compositionally biased region" description="Basic and acidic residues" evidence="4">
    <location>
        <begin position="306"/>
        <end position="325"/>
    </location>
</feature>
<dbReference type="PANTHER" id="PTHR45674">
    <property type="entry name" value="DNA LIGASE 1/3 FAMILY MEMBER"/>
    <property type="match status" value="1"/>
</dbReference>
<dbReference type="EMBL" id="JARKIK010000001">
    <property type="protein sequence ID" value="KAK8754288.1"/>
    <property type="molecule type" value="Genomic_DNA"/>
</dbReference>
<evidence type="ECO:0000259" key="5">
    <source>
        <dbReference type="PROSITE" id="PS50160"/>
    </source>
</evidence>
<dbReference type="GO" id="GO:0006273">
    <property type="term" value="P:lagging strand elongation"/>
    <property type="evidence" value="ECO:0007669"/>
    <property type="project" value="TreeGrafter"/>
</dbReference>
<comment type="caution">
    <text evidence="6">The sequence shown here is derived from an EMBL/GenBank/DDBJ whole genome shotgun (WGS) entry which is preliminary data.</text>
</comment>
<dbReference type="FunFam" id="2.40.50.140:FF:000085">
    <property type="entry name" value="DNA ligase"/>
    <property type="match status" value="1"/>
</dbReference>
<dbReference type="InterPro" id="IPR012309">
    <property type="entry name" value="DNA_ligase_ATP-dep_C"/>
</dbReference>
<comment type="similarity">
    <text evidence="1 3">Belongs to the ATP-dependent DNA ligase family.</text>
</comment>
<dbReference type="SUPFAM" id="SSF50249">
    <property type="entry name" value="Nucleic acid-binding proteins"/>
    <property type="match status" value="1"/>
</dbReference>
<dbReference type="GO" id="GO:0006310">
    <property type="term" value="P:DNA recombination"/>
    <property type="evidence" value="ECO:0007669"/>
    <property type="project" value="InterPro"/>
</dbReference>
<evidence type="ECO:0000313" key="7">
    <source>
        <dbReference type="Proteomes" id="UP001445076"/>
    </source>
</evidence>
<dbReference type="Pfam" id="PF04679">
    <property type="entry name" value="DNA_ligase_A_C"/>
    <property type="match status" value="1"/>
</dbReference>
<dbReference type="PROSITE" id="PS00333">
    <property type="entry name" value="DNA_LIGASE_A2"/>
    <property type="match status" value="1"/>
</dbReference>
<dbReference type="PANTHER" id="PTHR45674:SF9">
    <property type="entry name" value="DNA LIGASE 3"/>
    <property type="match status" value="1"/>
</dbReference>
<evidence type="ECO:0000313" key="6">
    <source>
        <dbReference type="EMBL" id="KAK8754288.1"/>
    </source>
</evidence>
<dbReference type="Proteomes" id="UP001445076">
    <property type="component" value="Unassembled WGS sequence"/>
</dbReference>
<feature type="domain" description="ATP-dependent DNA ligase family profile" evidence="5">
    <location>
        <begin position="1"/>
        <end position="109"/>
    </location>
</feature>
<feature type="non-terminal residue" evidence="6">
    <location>
        <position position="1"/>
    </location>
</feature>
<feature type="non-terminal residue" evidence="6">
    <location>
        <position position="325"/>
    </location>
</feature>
<dbReference type="InterPro" id="IPR050191">
    <property type="entry name" value="ATP-dep_DNA_ligase"/>
</dbReference>
<evidence type="ECO:0000256" key="2">
    <source>
        <dbReference type="ARBA" id="ARBA00022598"/>
    </source>
</evidence>
<sequence>PLSERREILEENMTEIKNHIMFSEMKLINKKEDLREMIKFVLQEGLEGLVLKDINSIYEPGKRHWLKIKKDYLNDGAMADSADLVVLGAWYGTGRKGGMMSVFLMGCYDARIDKWCTVTKVHTGFDDAALERLQTELDMIKISQDPDRVPSWLKCNKPMIPDFVSADPKKAPVWEITGAEFTRHQIHTGDGISIRFPRVTRERNDKTWKEATNLSELQELYKNSRECLDFEALASDGNDKTDDDDSSKKNGNSGTSTPVKTPMSGGPSSSSSFNTSPNSAKGEMWKNKVQKTLSRFSKDVEEDNTEEKKKSDTGKKGLKQEKRKS</sequence>